<evidence type="ECO:0000256" key="1">
    <source>
        <dbReference type="SAM" id="SignalP"/>
    </source>
</evidence>
<comment type="caution">
    <text evidence="3">The sequence shown here is derived from an EMBL/GenBank/DDBJ whole genome shotgun (WGS) entry which is preliminary data.</text>
</comment>
<dbReference type="PANTHER" id="PTHR34406:SF1">
    <property type="entry name" value="PROTEIN YCEI"/>
    <property type="match status" value="1"/>
</dbReference>
<protein>
    <submittedName>
        <fullName evidence="3">YceI family protein</fullName>
    </submittedName>
</protein>
<reference evidence="3 4" key="1">
    <citation type="submission" date="2022-01" db="EMBL/GenBank/DDBJ databases">
        <title>Whole genome-based taxonomy of the Shewanellaceae.</title>
        <authorList>
            <person name="Martin-Rodriguez A.J."/>
        </authorList>
    </citation>
    <scope>NUCLEOTIDE SEQUENCE [LARGE SCALE GENOMIC DNA]</scope>
    <source>
        <strain evidence="3 4">DSM 17177</strain>
    </source>
</reference>
<dbReference type="Pfam" id="PF04264">
    <property type="entry name" value="YceI"/>
    <property type="match status" value="1"/>
</dbReference>
<accession>A0ABT0L5T4</accession>
<dbReference type="PANTHER" id="PTHR34406">
    <property type="entry name" value="PROTEIN YCEI"/>
    <property type="match status" value="1"/>
</dbReference>
<dbReference type="SUPFAM" id="SSF101874">
    <property type="entry name" value="YceI-like"/>
    <property type="match status" value="1"/>
</dbReference>
<dbReference type="InterPro" id="IPR036761">
    <property type="entry name" value="TTHA0802/YceI-like_sf"/>
</dbReference>
<gene>
    <name evidence="3" type="ORF">L2764_00730</name>
</gene>
<evidence type="ECO:0000313" key="3">
    <source>
        <dbReference type="EMBL" id="MCL1123044.1"/>
    </source>
</evidence>
<organism evidence="3 4">
    <name type="scientific">Shewanella surugensis</name>
    <dbReference type="NCBI Taxonomy" id="212020"/>
    <lineage>
        <taxon>Bacteria</taxon>
        <taxon>Pseudomonadati</taxon>
        <taxon>Pseudomonadota</taxon>
        <taxon>Gammaproteobacteria</taxon>
        <taxon>Alteromonadales</taxon>
        <taxon>Shewanellaceae</taxon>
        <taxon>Shewanella</taxon>
    </lineage>
</organism>
<dbReference type="NCBIfam" id="NF002994">
    <property type="entry name" value="PRK03757.1"/>
    <property type="match status" value="1"/>
</dbReference>
<keyword evidence="1" id="KW-0732">Signal</keyword>
<keyword evidence="4" id="KW-1185">Reference proteome</keyword>
<feature type="chain" id="PRO_5046073832" evidence="1">
    <location>
        <begin position="23"/>
        <end position="191"/>
    </location>
</feature>
<evidence type="ECO:0000313" key="4">
    <source>
        <dbReference type="Proteomes" id="UP001203423"/>
    </source>
</evidence>
<sequence>MKKHLLSMALSTSLLFGGVAQASDYVIDTQGAHASIEFRVSHLGYSFVVGRFNEFEGDFSFDKNKVSDAKVNVVINTASVDSNHAERDKHLRGSDFLNTGKFPKASFSSTSVVDKGQGNFIINGDFTLNGVTKPLAITAHEIGEGNDPWGGYRAGFEGSTEFALKDYNIKMDLGPASSHVKLDLVIEGIKK</sequence>
<proteinExistence type="predicted"/>
<dbReference type="Proteomes" id="UP001203423">
    <property type="component" value="Unassembled WGS sequence"/>
</dbReference>
<evidence type="ECO:0000259" key="2">
    <source>
        <dbReference type="SMART" id="SM00867"/>
    </source>
</evidence>
<dbReference type="SMART" id="SM00867">
    <property type="entry name" value="YceI"/>
    <property type="match status" value="1"/>
</dbReference>
<name>A0ABT0L5T4_9GAMM</name>
<feature type="signal peptide" evidence="1">
    <location>
        <begin position="1"/>
        <end position="22"/>
    </location>
</feature>
<dbReference type="EMBL" id="JAKIKS010000002">
    <property type="protein sequence ID" value="MCL1123044.1"/>
    <property type="molecule type" value="Genomic_DNA"/>
</dbReference>
<feature type="domain" description="Lipid/polyisoprenoid-binding YceI-like" evidence="2">
    <location>
        <begin position="24"/>
        <end position="189"/>
    </location>
</feature>
<dbReference type="InterPro" id="IPR007372">
    <property type="entry name" value="Lipid/polyisoprenoid-bd_YceI"/>
</dbReference>
<dbReference type="Gene3D" id="2.40.128.110">
    <property type="entry name" value="Lipid/polyisoprenoid-binding, YceI-like"/>
    <property type="match status" value="1"/>
</dbReference>
<dbReference type="RefSeq" id="WP_248938334.1">
    <property type="nucleotide sequence ID" value="NZ_JAKIKS010000002.1"/>
</dbReference>